<keyword evidence="2" id="KW-1185">Reference proteome</keyword>
<gene>
    <name evidence="1" type="ORF">GBF38_021748</name>
</gene>
<comment type="caution">
    <text evidence="1">The sequence shown here is derived from an EMBL/GenBank/DDBJ whole genome shotgun (WGS) entry which is preliminary data.</text>
</comment>
<sequence>MGAQRSLLLMITPTSPPGHSAFRACAGPHIPMATVAGPSTQYRLALVSPIRSPQDLATNEAPGSTWPLHTDWGGNFEALGSSQCGSESRMTGPFFPWTVTLKGDERSSRLHFSGSNWAAIIREGSPTRLPPLSLFCTSLLLFL</sequence>
<proteinExistence type="predicted"/>
<organism evidence="1 2">
    <name type="scientific">Nibea albiflora</name>
    <name type="common">Yellow drum</name>
    <name type="synonym">Corvina albiflora</name>
    <dbReference type="NCBI Taxonomy" id="240163"/>
    <lineage>
        <taxon>Eukaryota</taxon>
        <taxon>Metazoa</taxon>
        <taxon>Chordata</taxon>
        <taxon>Craniata</taxon>
        <taxon>Vertebrata</taxon>
        <taxon>Euteleostomi</taxon>
        <taxon>Actinopterygii</taxon>
        <taxon>Neopterygii</taxon>
        <taxon>Teleostei</taxon>
        <taxon>Neoteleostei</taxon>
        <taxon>Acanthomorphata</taxon>
        <taxon>Eupercaria</taxon>
        <taxon>Sciaenidae</taxon>
        <taxon>Nibea</taxon>
    </lineage>
</organism>
<reference evidence="1" key="1">
    <citation type="submission" date="2020-04" db="EMBL/GenBank/DDBJ databases">
        <title>A chromosome-scale assembly and high-density genetic map of the yellow drum (Nibea albiflora) genome.</title>
        <authorList>
            <person name="Xu D."/>
            <person name="Zhang W."/>
            <person name="Chen R."/>
            <person name="Tan P."/>
            <person name="Wang L."/>
            <person name="Song H."/>
            <person name="Tian L."/>
            <person name="Zhu Q."/>
            <person name="Wang B."/>
        </authorList>
    </citation>
    <scope>NUCLEOTIDE SEQUENCE</scope>
    <source>
        <strain evidence="1">ZJHYS-2018</strain>
    </source>
</reference>
<dbReference type="Proteomes" id="UP000805704">
    <property type="component" value="Chromosome 11"/>
</dbReference>
<name>A0ACB7FFX1_NIBAL</name>
<dbReference type="EMBL" id="CM024799">
    <property type="protein sequence ID" value="KAG8013402.1"/>
    <property type="molecule type" value="Genomic_DNA"/>
</dbReference>
<evidence type="ECO:0000313" key="2">
    <source>
        <dbReference type="Proteomes" id="UP000805704"/>
    </source>
</evidence>
<evidence type="ECO:0000313" key="1">
    <source>
        <dbReference type="EMBL" id="KAG8013402.1"/>
    </source>
</evidence>
<protein>
    <submittedName>
        <fullName evidence="1">Uncharacterized protein</fullName>
    </submittedName>
</protein>
<accession>A0ACB7FFX1</accession>